<reference evidence="2 3" key="1">
    <citation type="submission" date="2024-09" db="EMBL/GenBank/DDBJ databases">
        <authorList>
            <person name="Sun Q."/>
            <person name="Mori K."/>
        </authorList>
    </citation>
    <scope>NUCLEOTIDE SEQUENCE [LARGE SCALE GENOMIC DNA]</scope>
    <source>
        <strain evidence="2 3">JCM 15389</strain>
    </source>
</reference>
<comment type="caution">
    <text evidence="2">The sequence shown here is derived from an EMBL/GenBank/DDBJ whole genome shotgun (WGS) entry which is preliminary data.</text>
</comment>
<sequence length="83" mass="8829">MGVGVIAQKELRNDVGAVLRRAEAGEIITVTVAGRPVAELGPPHRRRWVRGAALVAIWQTEAPRGLEGDLERLPGGLVDPLSS</sequence>
<evidence type="ECO:0000313" key="2">
    <source>
        <dbReference type="EMBL" id="MFC0080668.1"/>
    </source>
</evidence>
<dbReference type="Proteomes" id="UP001589788">
    <property type="component" value="Unassembled WGS sequence"/>
</dbReference>
<dbReference type="NCBIfam" id="TIGR01552">
    <property type="entry name" value="phd_fam"/>
    <property type="match status" value="1"/>
</dbReference>
<comment type="similarity">
    <text evidence="1">Belongs to the phD/YefM antitoxin family.</text>
</comment>
<evidence type="ECO:0000256" key="1">
    <source>
        <dbReference type="ARBA" id="ARBA00009981"/>
    </source>
</evidence>
<accession>A0ABV6C059</accession>
<name>A0ABV6C059_9ACTN</name>
<gene>
    <name evidence="2" type="ORF">ACFFRE_00660</name>
</gene>
<dbReference type="SUPFAM" id="SSF143120">
    <property type="entry name" value="YefM-like"/>
    <property type="match status" value="1"/>
</dbReference>
<dbReference type="RefSeq" id="WP_377787106.1">
    <property type="nucleotide sequence ID" value="NZ_JBHLYQ010000002.1"/>
</dbReference>
<dbReference type="EMBL" id="JBHLYQ010000002">
    <property type="protein sequence ID" value="MFC0080668.1"/>
    <property type="molecule type" value="Genomic_DNA"/>
</dbReference>
<proteinExistence type="inferred from homology"/>
<organism evidence="2 3">
    <name type="scientific">Aciditerrimonas ferrireducens</name>
    <dbReference type="NCBI Taxonomy" id="667306"/>
    <lineage>
        <taxon>Bacteria</taxon>
        <taxon>Bacillati</taxon>
        <taxon>Actinomycetota</taxon>
        <taxon>Acidimicrobiia</taxon>
        <taxon>Acidimicrobiales</taxon>
        <taxon>Acidimicrobiaceae</taxon>
        <taxon>Aciditerrimonas</taxon>
    </lineage>
</organism>
<dbReference type="InterPro" id="IPR036165">
    <property type="entry name" value="YefM-like_sf"/>
</dbReference>
<keyword evidence="3" id="KW-1185">Reference proteome</keyword>
<protein>
    <submittedName>
        <fullName evidence="2">Type II toxin-antitoxin system Phd/YefM family antitoxin</fullName>
    </submittedName>
</protein>
<evidence type="ECO:0000313" key="3">
    <source>
        <dbReference type="Proteomes" id="UP001589788"/>
    </source>
</evidence>